<keyword evidence="3" id="KW-0862">Zinc</keyword>
<comment type="caution">
    <text evidence="4">The sequence shown here is derived from an EMBL/GenBank/DDBJ whole genome shotgun (WGS) entry which is preliminary data.</text>
</comment>
<evidence type="ECO:0000313" key="5">
    <source>
        <dbReference type="Proteomes" id="UP000094067"/>
    </source>
</evidence>
<evidence type="ECO:0000256" key="1">
    <source>
        <dbReference type="PIRSR" id="PIRSR001359-1"/>
    </source>
</evidence>
<protein>
    <submittedName>
        <fullName evidence="4">Putative fructose-bisphosphate aldolase</fullName>
        <ecNumber evidence="4">4.1.2.13</ecNumber>
    </submittedName>
</protein>
<evidence type="ECO:0000256" key="2">
    <source>
        <dbReference type="PIRSR" id="PIRSR001359-2"/>
    </source>
</evidence>
<dbReference type="EC" id="4.1.2.13" evidence="4"/>
<dbReference type="Gene3D" id="3.20.20.70">
    <property type="entry name" value="Aldolase class I"/>
    <property type="match status" value="1"/>
</dbReference>
<evidence type="ECO:0000313" key="4">
    <source>
        <dbReference type="EMBL" id="ODM06729.1"/>
    </source>
</evidence>
<organism evidence="4 5">
    <name type="scientific">Eisenbergiella tayi</name>
    <dbReference type="NCBI Taxonomy" id="1432052"/>
    <lineage>
        <taxon>Bacteria</taxon>
        <taxon>Bacillati</taxon>
        <taxon>Bacillota</taxon>
        <taxon>Clostridia</taxon>
        <taxon>Lachnospirales</taxon>
        <taxon>Lachnospiraceae</taxon>
        <taxon>Eisenbergiella</taxon>
    </lineage>
</organism>
<gene>
    <name evidence="4" type="primary">fbaA_1</name>
    <name evidence="4" type="ORF">BEI61_02619</name>
</gene>
<dbReference type="EMBL" id="MCGH01000002">
    <property type="protein sequence ID" value="ODM06729.1"/>
    <property type="molecule type" value="Genomic_DNA"/>
</dbReference>
<dbReference type="InterPro" id="IPR000771">
    <property type="entry name" value="FBA_II"/>
</dbReference>
<dbReference type="GeneID" id="29723635"/>
<sequence>MGLVRVRDILKMADENRFAAAAIDVFDFQSAEWVVKAAEREQVPVLLMFYPDMSSFIPFSTMAGIAVDLAKQASVPVGVHLDHGKSYDVAVGGIAAGFPSIMYDGSARPFEENLEVTASVVKCAHILGIDVEAELGTVGQGSRKEDFCNEELYTKPEMAKDFVERTHVDSLAVAIGNSHGHYVCEPHLDIRRLDEINKTIDVPLVLHGGSGIPAEQMIESVKYGINKVNIGTEFFEKCKNCVAAHMGEDGFILDHYKEAGEEVIEFVRGRIARINPYHFTL</sequence>
<feature type="binding site" evidence="3">
    <location>
        <position position="207"/>
    </location>
    <ligand>
        <name>Zn(2+)</name>
        <dbReference type="ChEBI" id="CHEBI:29105"/>
        <label>1</label>
        <note>catalytic</note>
    </ligand>
</feature>
<dbReference type="Proteomes" id="UP000094067">
    <property type="component" value="Unassembled WGS sequence"/>
</dbReference>
<feature type="binding site" evidence="2">
    <location>
        <begin position="208"/>
        <end position="210"/>
    </location>
    <ligand>
        <name>dihydroxyacetone phosphate</name>
        <dbReference type="ChEBI" id="CHEBI:57642"/>
    </ligand>
</feature>
<evidence type="ECO:0000256" key="3">
    <source>
        <dbReference type="PIRSR" id="PIRSR001359-3"/>
    </source>
</evidence>
<proteinExistence type="predicted"/>
<keyword evidence="3" id="KW-0479">Metal-binding</keyword>
<feature type="binding site" evidence="3">
    <location>
        <position position="134"/>
    </location>
    <ligand>
        <name>Zn(2+)</name>
        <dbReference type="ChEBI" id="CHEBI:29105"/>
        <label>2</label>
    </ligand>
</feature>
<dbReference type="PANTHER" id="PTHR30304">
    <property type="entry name" value="D-TAGATOSE-1,6-BISPHOSPHATE ALDOLASE"/>
    <property type="match status" value="1"/>
</dbReference>
<comment type="cofactor">
    <cofactor evidence="3">
        <name>Zn(2+)</name>
        <dbReference type="ChEBI" id="CHEBI:29105"/>
    </cofactor>
    <text evidence="3">Binds 2 Zn(2+) ions per subunit. One is catalytic and the other provides a structural contribution.</text>
</comment>
<dbReference type="SUPFAM" id="SSF51569">
    <property type="entry name" value="Aldolase"/>
    <property type="match status" value="1"/>
</dbReference>
<dbReference type="NCBIfam" id="TIGR00167">
    <property type="entry name" value="cbbA"/>
    <property type="match status" value="1"/>
</dbReference>
<feature type="binding site" evidence="2">
    <location>
        <begin position="229"/>
        <end position="232"/>
    </location>
    <ligand>
        <name>dihydroxyacetone phosphate</name>
        <dbReference type="ChEBI" id="CHEBI:57642"/>
    </ligand>
</feature>
<dbReference type="GO" id="GO:0008270">
    <property type="term" value="F:zinc ion binding"/>
    <property type="evidence" value="ECO:0007669"/>
    <property type="project" value="InterPro"/>
</dbReference>
<dbReference type="PIRSF" id="PIRSF001359">
    <property type="entry name" value="F_bP_aldolase_II"/>
    <property type="match status" value="1"/>
</dbReference>
<name>A0A1E3ADL4_9FIRM</name>
<dbReference type="Pfam" id="PF01116">
    <property type="entry name" value="F_bP_aldolase"/>
    <property type="match status" value="1"/>
</dbReference>
<feature type="binding site" evidence="3">
    <location>
        <position position="104"/>
    </location>
    <ligand>
        <name>Zn(2+)</name>
        <dbReference type="ChEBI" id="CHEBI:29105"/>
        <label>2</label>
    </ligand>
</feature>
<feature type="active site" description="Proton donor" evidence="1">
    <location>
        <position position="82"/>
    </location>
</feature>
<feature type="binding site" evidence="3">
    <location>
        <position position="83"/>
    </location>
    <ligand>
        <name>Zn(2+)</name>
        <dbReference type="ChEBI" id="CHEBI:29105"/>
        <label>1</label>
        <note>catalytic</note>
    </ligand>
</feature>
<dbReference type="GO" id="GO:0004332">
    <property type="term" value="F:fructose-bisphosphate aldolase activity"/>
    <property type="evidence" value="ECO:0007669"/>
    <property type="project" value="UniProtKB-EC"/>
</dbReference>
<dbReference type="PATRIC" id="fig|1432052.4.peg.2921"/>
<dbReference type="AlphaFoldDB" id="A0A1E3ADL4"/>
<accession>A0A1E3ADL4</accession>
<dbReference type="RefSeq" id="WP_009252512.1">
    <property type="nucleotide sequence ID" value="NZ_CABMHK010000110.1"/>
</dbReference>
<reference evidence="4 5" key="1">
    <citation type="submission" date="2016-07" db="EMBL/GenBank/DDBJ databases">
        <title>Characterization of isolates of Eisenbergiella tayi derived from blood cultures, using whole genome sequencing.</title>
        <authorList>
            <person name="Burdz T."/>
            <person name="Wiebe D."/>
            <person name="Huynh C."/>
            <person name="Bernard K."/>
        </authorList>
    </citation>
    <scope>NUCLEOTIDE SEQUENCE [LARGE SCALE GENOMIC DNA]</scope>
    <source>
        <strain evidence="4 5">NML 110608</strain>
    </source>
</reference>
<dbReference type="GO" id="GO:0005975">
    <property type="term" value="P:carbohydrate metabolic process"/>
    <property type="evidence" value="ECO:0007669"/>
    <property type="project" value="InterPro"/>
</dbReference>
<feature type="binding site" evidence="3">
    <location>
        <position position="179"/>
    </location>
    <ligand>
        <name>Zn(2+)</name>
        <dbReference type="ChEBI" id="CHEBI:29105"/>
        <label>1</label>
        <note>catalytic</note>
    </ligand>
</feature>
<keyword evidence="4" id="KW-0456">Lyase</keyword>
<dbReference type="InterPro" id="IPR013785">
    <property type="entry name" value="Aldolase_TIM"/>
</dbReference>
<feature type="binding site" evidence="2">
    <location>
        <position position="180"/>
    </location>
    <ligand>
        <name>dihydroxyacetone phosphate</name>
        <dbReference type="ChEBI" id="CHEBI:57642"/>
    </ligand>
</feature>
<dbReference type="InterPro" id="IPR050246">
    <property type="entry name" value="Class_II_FBP_aldolase"/>
</dbReference>
<dbReference type="PANTHER" id="PTHR30304:SF0">
    <property type="entry name" value="D-TAGATOSE-1,6-BISPHOSPHATE ALDOLASE SUBUNIT GATY-RELATED"/>
    <property type="match status" value="1"/>
</dbReference>